<reference key="1">
    <citation type="journal article" date="2011" name="Mol. Biol. Evol.">
        <title>Unity in variety -- the pan-genome of the Chlamydiae.</title>
        <authorList>
            <person name="Collingro A."/>
            <person name="Tischler P."/>
            <person name="Weinmaier T."/>
            <person name="Penz T."/>
            <person name="Heinz E."/>
            <person name="Brunham R.C."/>
            <person name="Read T.D."/>
            <person name="Bavoil P.M."/>
            <person name="Sachse K."/>
            <person name="Kahane S."/>
            <person name="Friedman M.G."/>
            <person name="Rattei T."/>
            <person name="Myers G.S.A."/>
            <person name="Horn M."/>
        </authorList>
    </citation>
    <scope>NUCLEOTIDE SEQUENCE</scope>
    <source>
        <strain>Z</strain>
    </source>
</reference>
<dbReference type="EMBL" id="FR872582">
    <property type="protein sequence ID" value="CCB88953.1"/>
    <property type="molecule type" value="Genomic_DNA"/>
</dbReference>
<keyword evidence="2" id="KW-1185">Reference proteome</keyword>
<organism evidence="1 2">
    <name type="scientific">Simkania negevensis (strain ATCC VR-1471 / DSM 27360 / Z)</name>
    <dbReference type="NCBI Taxonomy" id="331113"/>
    <lineage>
        <taxon>Bacteria</taxon>
        <taxon>Pseudomonadati</taxon>
        <taxon>Chlamydiota</taxon>
        <taxon>Chlamydiia</taxon>
        <taxon>Parachlamydiales</taxon>
        <taxon>Simkaniaceae</taxon>
        <taxon>Simkania</taxon>
    </lineage>
</organism>
<dbReference type="STRING" id="331113.SNE_A10760"/>
<accession>F8L845</accession>
<dbReference type="Proteomes" id="UP000000496">
    <property type="component" value="Chromosome gsn.131"/>
</dbReference>
<reference evidence="1 2" key="2">
    <citation type="journal article" date="2011" name="Mol. Biol. Evol.">
        <title>Unity in variety--the pan-genome of the Chlamydiae.</title>
        <authorList>
            <person name="Collingro A."/>
            <person name="Tischler P."/>
            <person name="Weinmaier T."/>
            <person name="Penz T."/>
            <person name="Heinz E."/>
            <person name="Brunham R.C."/>
            <person name="Read T.D."/>
            <person name="Bavoil P.M."/>
            <person name="Sachse K."/>
            <person name="Kahane S."/>
            <person name="Friedman M.G."/>
            <person name="Rattei T."/>
            <person name="Myers G.S."/>
            <person name="Horn M."/>
        </authorList>
    </citation>
    <scope>NUCLEOTIDE SEQUENCE [LARGE SCALE GENOMIC DNA]</scope>
    <source>
        <strain evidence="2">ATCC VR-1471 / Z</strain>
    </source>
</reference>
<proteinExistence type="predicted"/>
<evidence type="ECO:0000313" key="2">
    <source>
        <dbReference type="Proteomes" id="UP000000496"/>
    </source>
</evidence>
<dbReference type="eggNOG" id="ENOG502ZAS8">
    <property type="taxonomic scope" value="Bacteria"/>
</dbReference>
<gene>
    <name evidence="1" type="ordered locus">SNE_A10760</name>
</gene>
<dbReference type="KEGG" id="sng:SNE_A10760"/>
<dbReference type="RefSeq" id="WP_013943420.1">
    <property type="nucleotide sequence ID" value="NC_015713.1"/>
</dbReference>
<dbReference type="HOGENOM" id="CLU_371255_0_0_0"/>
<sequence length="718" mass="83994">MKKGLTSDEMTIMDAVDNLSSIAEVDIESTAEGVERGVKDNLQKFKNLKQTEKEETLKTVKGTFKTVHKYLQHIYQKEKEQLQDIEMQRGVKAIMVLAGEAADKLGKCTSIFKHTYEEGNVEEISEYTDLRKFYLNKIVKRFQEVLATEEAWEEEWGVEDPTVDIERLGLKDLDTVKRDKEYELFYIRQDDGKPFFNRNLLRHIKLVSDFDEVISAAEGEDPLLRVNVLVDKEAQAVANEIREDIKDELDDFYVDAMQHQDIPIIQTMNKVTMSLLLASNPRNLLQHSITKTCTRYFHDFQYFLREILTSADYIRLISHSLNETDRLSRALVHLVHAFCFAFFVRVGKRNDLIDYIHDLIKKGYGGQEIARGETSDPLTFWNDLLDIHDAIASVLKRYPSGPLFKTLDIFRERDEKEGFDPIYQGNHPSLQFTFSSQSFDSKCLRLPCPTLHDHINKAEIIEEFKGYLRYLDQKKELGCHLLFNLQDRTSWEEHARCQALEELSRRAEYTNQLILVTLPKKTDFYFQTDAYKDLSDIKDFLTLIRDQIASKEECGFFFANRIPKKELEEFIDKILPLIHTRVFGSKESLSRRERLDFIEIFYQFLMLKILDLVKPDFFSFTCKDAVDVGPTTSAGFYSLVKMMSETRTYNKEEQDHFLWMLYGPSLLVRERLVDYQRLSRVMSAMTVLSEAFLKDQKGLIKDLESLFDYPFLQKIQIK</sequence>
<dbReference type="AlphaFoldDB" id="F8L845"/>
<dbReference type="OrthoDB" id="19694at2"/>
<name>F8L845_SIMNZ</name>
<evidence type="ECO:0000313" key="1">
    <source>
        <dbReference type="EMBL" id="CCB88953.1"/>
    </source>
</evidence>
<protein>
    <submittedName>
        <fullName evidence="1">Uncharacterized protein</fullName>
    </submittedName>
</protein>